<dbReference type="PROSITE" id="PS51257">
    <property type="entry name" value="PROKAR_LIPOPROTEIN"/>
    <property type="match status" value="1"/>
</dbReference>
<organism evidence="2 3">
    <name type="scientific">Chitinophaga caeni</name>
    <dbReference type="NCBI Taxonomy" id="2029983"/>
    <lineage>
        <taxon>Bacteria</taxon>
        <taxon>Pseudomonadati</taxon>
        <taxon>Bacteroidota</taxon>
        <taxon>Chitinophagia</taxon>
        <taxon>Chitinophagales</taxon>
        <taxon>Chitinophagaceae</taxon>
        <taxon>Chitinophaga</taxon>
    </lineage>
</organism>
<evidence type="ECO:0000313" key="3">
    <source>
        <dbReference type="Proteomes" id="UP000220133"/>
    </source>
</evidence>
<evidence type="ECO:0008006" key="4">
    <source>
        <dbReference type="Google" id="ProtNLM"/>
    </source>
</evidence>
<proteinExistence type="predicted"/>
<protein>
    <recommendedName>
        <fullName evidence="4">SH3b domain-containing protein</fullName>
    </recommendedName>
</protein>
<evidence type="ECO:0000313" key="2">
    <source>
        <dbReference type="EMBL" id="ATL47229.1"/>
    </source>
</evidence>
<keyword evidence="1" id="KW-0732">Signal</keyword>
<feature type="chain" id="PRO_5012787445" description="SH3b domain-containing protein" evidence="1">
    <location>
        <begin position="23"/>
        <end position="277"/>
    </location>
</feature>
<evidence type="ECO:0000256" key="1">
    <source>
        <dbReference type="SAM" id="SignalP"/>
    </source>
</evidence>
<dbReference type="OrthoDB" id="1437031at2"/>
<name>A0A291QT75_9BACT</name>
<dbReference type="EMBL" id="CP023777">
    <property type="protein sequence ID" value="ATL47229.1"/>
    <property type="molecule type" value="Genomic_DNA"/>
</dbReference>
<dbReference type="RefSeq" id="WP_098193611.1">
    <property type="nucleotide sequence ID" value="NZ_CP023777.1"/>
</dbReference>
<keyword evidence="3" id="KW-1185">Reference proteome</keyword>
<dbReference type="AlphaFoldDB" id="A0A291QT75"/>
<dbReference type="Proteomes" id="UP000220133">
    <property type="component" value="Chromosome"/>
</dbReference>
<feature type="signal peptide" evidence="1">
    <location>
        <begin position="1"/>
        <end position="22"/>
    </location>
</feature>
<dbReference type="KEGG" id="cbae:COR50_08570"/>
<reference evidence="2 3" key="1">
    <citation type="submission" date="2017-10" db="EMBL/GenBank/DDBJ databases">
        <title>Paenichitinophaga pekingensis gen. nov., sp. nov., isolated from activated sludge.</title>
        <authorList>
            <person name="Jin D."/>
            <person name="Kong X."/>
            <person name="Deng Y."/>
            <person name="Bai Z."/>
        </authorList>
    </citation>
    <scope>NUCLEOTIDE SEQUENCE [LARGE SCALE GENOMIC DNA]</scope>
    <source>
        <strain evidence="2 3">13</strain>
    </source>
</reference>
<accession>A0A291QT75</accession>
<gene>
    <name evidence="2" type="ORF">COR50_08570</name>
</gene>
<sequence>MKGILRYVLPTLCLCWIFFACNQQGDKKTSDSTDVVNDEQPSKVAAPKLGAVPIVTEHIDGPANIRDAVNGEIIFTLDDDVKVTATDTHNGWCQVGLQVSITIDEAASMMIAKGTDLRIGTEVIGKAINDIDLYSISNGTAEIVGFTKDQNIKPNTIAENILAKFINAKKGEPITYAYLSPFIQSFNLVEGMLTDSTYKTYEMYEDWINDPSPGYRILLVFKEQQLIGIVHTRFLSLNQVKDETLELGYGFAPIDTSDRVLLDKFKDKFNDFIISVD</sequence>